<dbReference type="PANTHER" id="PTHR32089:SF112">
    <property type="entry name" value="LYSOZYME-LIKE PROTEIN-RELATED"/>
    <property type="match status" value="1"/>
</dbReference>
<comment type="similarity">
    <text evidence="2">Belongs to the methyl-accepting chemotaxis (MCP) protein family.</text>
</comment>
<dbReference type="EMBL" id="JBHSXH010000015">
    <property type="protein sequence ID" value="MFC6826590.1"/>
    <property type="molecule type" value="Genomic_DNA"/>
</dbReference>
<dbReference type="Gene3D" id="1.10.287.950">
    <property type="entry name" value="Methyl-accepting chemotaxis protein"/>
    <property type="match status" value="1"/>
</dbReference>
<dbReference type="InterPro" id="IPR035965">
    <property type="entry name" value="PAS-like_dom_sf"/>
</dbReference>
<sequence length="608" mass="63242">MSDSLFSRLAAVLPFGGERTRADGGVAGRSSAARRGSLGDVATGGARTVTGVACSLAPAQLLDGVGSPVFVLDADGRVVAWNRPIEGLTGVSAAEALGSQHASEAFYPDGRRAKTLADKVLEAPRDADERFGVTPVEGTVAFEDASTMVTADGVERHIRFVAQPIFDGDEPVAVMEVVHDRTDTVARDNASLALVHELLDTIGALADGDLSARVGYEDERGVLADDVLTIVPEFNAMASRFERLADEVDEKAAHLGEAIERAANAATRIESQVNEQSTLLDTGADEMQDLSASMEEIAATSDEVATAAEQARSAAENGREAGESVRTATDNVIEISDDLLESVTELQERMGAIEEVVEVIAEVADRTNLLALNANIEAARAGEAGEGFSVVADEVKQLANQTHTHTEEIAASIDEIQEQADVTVDASEQSHEQIQVASGEIEDVLGSLEEIADAADAAANGVSEVARATDSQASNIEGVTTTIQSAQTHANDTEEASAEITDATADQTMALDELTERVTRLCGDASSTDVDVDFDARGASSEGDEAAVETRPDGGHASSDAGTCQAQSDGGHASPDVGARQMQSDGGHASSDAGTRLTESDGGFEFDD</sequence>
<dbReference type="InterPro" id="IPR013767">
    <property type="entry name" value="PAS_fold"/>
</dbReference>
<dbReference type="SMART" id="SM00091">
    <property type="entry name" value="PAS"/>
    <property type="match status" value="1"/>
</dbReference>
<comment type="caution">
    <text evidence="7">The sequence shown here is derived from an EMBL/GenBank/DDBJ whole genome shotgun (WGS) entry which is preliminary data.</text>
</comment>
<dbReference type="PROSITE" id="PS50112">
    <property type="entry name" value="PAS"/>
    <property type="match status" value="1"/>
</dbReference>
<dbReference type="RefSeq" id="WP_379698426.1">
    <property type="nucleotide sequence ID" value="NZ_JBHSXH010000015.1"/>
</dbReference>
<dbReference type="Proteomes" id="UP001596408">
    <property type="component" value="Unassembled WGS sequence"/>
</dbReference>
<name>A0ABD5U1H9_9EURY</name>
<gene>
    <name evidence="7" type="ORF">ACFQEV_16535</name>
</gene>
<accession>A0ABD5U1H9</accession>
<dbReference type="Pfam" id="PF00015">
    <property type="entry name" value="MCPsignal"/>
    <property type="match status" value="1"/>
</dbReference>
<dbReference type="SUPFAM" id="SSF58104">
    <property type="entry name" value="Methyl-accepting chemotaxis protein (MCP) signaling domain"/>
    <property type="match status" value="1"/>
</dbReference>
<dbReference type="InterPro" id="IPR004089">
    <property type="entry name" value="MCPsignal_dom"/>
</dbReference>
<evidence type="ECO:0000256" key="1">
    <source>
        <dbReference type="ARBA" id="ARBA00023224"/>
    </source>
</evidence>
<feature type="domain" description="PAS" evidence="6">
    <location>
        <begin position="60"/>
        <end position="109"/>
    </location>
</feature>
<evidence type="ECO:0000313" key="7">
    <source>
        <dbReference type="EMBL" id="MFC6826590.1"/>
    </source>
</evidence>
<dbReference type="PRINTS" id="PR00260">
    <property type="entry name" value="CHEMTRNSDUCR"/>
</dbReference>
<evidence type="ECO:0000256" key="4">
    <source>
        <dbReference type="SAM" id="MobiDB-lite"/>
    </source>
</evidence>
<dbReference type="InterPro" id="IPR004090">
    <property type="entry name" value="Chemotax_Me-accpt_rcpt"/>
</dbReference>
<dbReference type="SMART" id="SM00283">
    <property type="entry name" value="MA"/>
    <property type="match status" value="1"/>
</dbReference>
<dbReference type="SUPFAM" id="SSF55785">
    <property type="entry name" value="PYP-like sensor domain (PAS domain)"/>
    <property type="match status" value="1"/>
</dbReference>
<keyword evidence="1 3" id="KW-0807">Transducer</keyword>
<dbReference type="Pfam" id="PF00989">
    <property type="entry name" value="PAS"/>
    <property type="match status" value="1"/>
</dbReference>
<feature type="domain" description="Methyl-accepting transducer" evidence="5">
    <location>
        <begin position="251"/>
        <end position="487"/>
    </location>
</feature>
<dbReference type="PROSITE" id="PS50111">
    <property type="entry name" value="CHEMOTAXIS_TRANSDUC_2"/>
    <property type="match status" value="1"/>
</dbReference>
<keyword evidence="8" id="KW-1185">Reference proteome</keyword>
<feature type="compositionally biased region" description="Low complexity" evidence="4">
    <location>
        <begin position="303"/>
        <end position="316"/>
    </location>
</feature>
<reference evidence="7 8" key="1">
    <citation type="journal article" date="2019" name="Int. J. Syst. Evol. Microbiol.">
        <title>The Global Catalogue of Microorganisms (GCM) 10K type strain sequencing project: providing services to taxonomists for standard genome sequencing and annotation.</title>
        <authorList>
            <consortium name="The Broad Institute Genomics Platform"/>
            <consortium name="The Broad Institute Genome Sequencing Center for Infectious Disease"/>
            <person name="Wu L."/>
            <person name="Ma J."/>
        </authorList>
    </citation>
    <scope>NUCLEOTIDE SEQUENCE [LARGE SCALE GENOMIC DNA]</scope>
    <source>
        <strain evidence="7 8">YIM 94188</strain>
    </source>
</reference>
<dbReference type="CDD" id="cd00130">
    <property type="entry name" value="PAS"/>
    <property type="match status" value="1"/>
</dbReference>
<feature type="region of interest" description="Disordered" evidence="4">
    <location>
        <begin position="301"/>
        <end position="326"/>
    </location>
</feature>
<feature type="region of interest" description="Disordered" evidence="4">
    <location>
        <begin position="528"/>
        <end position="608"/>
    </location>
</feature>
<evidence type="ECO:0000313" key="8">
    <source>
        <dbReference type="Proteomes" id="UP001596408"/>
    </source>
</evidence>
<dbReference type="NCBIfam" id="TIGR00229">
    <property type="entry name" value="sensory_box"/>
    <property type="match status" value="1"/>
</dbReference>
<organism evidence="7 8">
    <name type="scientific">Halopelagius fulvigenes</name>
    <dbReference type="NCBI Taxonomy" id="1198324"/>
    <lineage>
        <taxon>Archaea</taxon>
        <taxon>Methanobacteriati</taxon>
        <taxon>Methanobacteriota</taxon>
        <taxon>Stenosarchaea group</taxon>
        <taxon>Halobacteria</taxon>
        <taxon>Halobacteriales</taxon>
        <taxon>Haloferacaceae</taxon>
    </lineage>
</organism>
<dbReference type="InterPro" id="IPR000014">
    <property type="entry name" value="PAS"/>
</dbReference>
<proteinExistence type="inferred from homology"/>
<dbReference type="AlphaFoldDB" id="A0ABD5U1H9"/>
<protein>
    <submittedName>
        <fullName evidence="7">Methyl-accepting chemotaxis protein</fullName>
    </submittedName>
</protein>
<dbReference type="GO" id="GO:0007165">
    <property type="term" value="P:signal transduction"/>
    <property type="evidence" value="ECO:0007669"/>
    <property type="project" value="UniProtKB-KW"/>
</dbReference>
<evidence type="ECO:0000256" key="2">
    <source>
        <dbReference type="ARBA" id="ARBA00029447"/>
    </source>
</evidence>
<evidence type="ECO:0000256" key="3">
    <source>
        <dbReference type="PROSITE-ProRule" id="PRU00284"/>
    </source>
</evidence>
<evidence type="ECO:0000259" key="5">
    <source>
        <dbReference type="PROSITE" id="PS50111"/>
    </source>
</evidence>
<evidence type="ECO:0000259" key="6">
    <source>
        <dbReference type="PROSITE" id="PS50112"/>
    </source>
</evidence>
<dbReference type="PANTHER" id="PTHR32089">
    <property type="entry name" value="METHYL-ACCEPTING CHEMOTAXIS PROTEIN MCPB"/>
    <property type="match status" value="1"/>
</dbReference>
<dbReference type="Gene3D" id="3.30.450.20">
    <property type="entry name" value="PAS domain"/>
    <property type="match status" value="1"/>
</dbReference>